<gene>
    <name evidence="3" type="ORF">F0U60_19435</name>
</gene>
<feature type="region of interest" description="Disordered" evidence="1">
    <location>
        <begin position="1"/>
        <end position="52"/>
    </location>
</feature>
<evidence type="ECO:0000313" key="3">
    <source>
        <dbReference type="EMBL" id="WNG46043.1"/>
    </source>
</evidence>
<dbReference type="InterPro" id="IPR016181">
    <property type="entry name" value="Acyl_CoA_acyltransferase"/>
</dbReference>
<evidence type="ECO:0000259" key="2">
    <source>
        <dbReference type="PROSITE" id="PS51186"/>
    </source>
</evidence>
<name>A0ABY9WQP0_9BACT</name>
<dbReference type="SUPFAM" id="SSF55729">
    <property type="entry name" value="Acyl-CoA N-acyltransferases (Nat)"/>
    <property type="match status" value="1"/>
</dbReference>
<dbReference type="InterPro" id="IPR000182">
    <property type="entry name" value="GNAT_dom"/>
</dbReference>
<sequence length="304" mass="32128">MSSSSSTSAPRSSRTSSPASSGAGCHENATPRDEPMNTSDTTHPGDPWAGTELPRHIVRDAAGAPVLTHALSTREGRPWADLAWRIPHVDATHCADVLLAALRGWALSTDDEALAGALIARGARVVRHAHSYSRDLRAAPAPVAWSTPETPGGYQLTAVNRSAEALAPLLLKAYPPGHPDHSGWTPEEARNEVARILAGELLGPLLPCSGLALEGDTVVGACLVTLREGSPPHGGPWVIEVYRNPAPRYAGLGAALLRRALWLSTQAELPALSLVVSDGNPARRVYERLGFQHVGSSRTLELPT</sequence>
<reference evidence="3 4" key="1">
    <citation type="submission" date="2019-08" db="EMBL/GenBank/DDBJ databases">
        <title>Archangium and Cystobacter genomes.</title>
        <authorList>
            <person name="Chen I.-C.K."/>
            <person name="Wielgoss S."/>
        </authorList>
    </citation>
    <scope>NUCLEOTIDE SEQUENCE [LARGE SCALE GENOMIC DNA]</scope>
    <source>
        <strain evidence="3 4">Cbm 6</strain>
    </source>
</reference>
<protein>
    <submittedName>
        <fullName evidence="3">GNAT family N-acetyltransferase</fullName>
    </submittedName>
</protein>
<dbReference type="EMBL" id="CP043494">
    <property type="protein sequence ID" value="WNG46043.1"/>
    <property type="molecule type" value="Genomic_DNA"/>
</dbReference>
<keyword evidence="4" id="KW-1185">Reference proteome</keyword>
<dbReference type="Pfam" id="PF00583">
    <property type="entry name" value="Acetyltransf_1"/>
    <property type="match status" value="1"/>
</dbReference>
<proteinExistence type="predicted"/>
<dbReference type="PROSITE" id="PS51186">
    <property type="entry name" value="GNAT"/>
    <property type="match status" value="1"/>
</dbReference>
<organism evidence="3 4">
    <name type="scientific">Archangium minus</name>
    <dbReference type="NCBI Taxonomy" id="83450"/>
    <lineage>
        <taxon>Bacteria</taxon>
        <taxon>Pseudomonadati</taxon>
        <taxon>Myxococcota</taxon>
        <taxon>Myxococcia</taxon>
        <taxon>Myxococcales</taxon>
        <taxon>Cystobacterineae</taxon>
        <taxon>Archangiaceae</taxon>
        <taxon>Archangium</taxon>
    </lineage>
</organism>
<feature type="compositionally biased region" description="Low complexity" evidence="1">
    <location>
        <begin position="1"/>
        <end position="21"/>
    </location>
</feature>
<feature type="domain" description="N-acetyltransferase" evidence="2">
    <location>
        <begin position="154"/>
        <end position="304"/>
    </location>
</feature>
<accession>A0ABY9WQP0</accession>
<dbReference type="Gene3D" id="3.40.630.30">
    <property type="match status" value="1"/>
</dbReference>
<evidence type="ECO:0000256" key="1">
    <source>
        <dbReference type="SAM" id="MobiDB-lite"/>
    </source>
</evidence>
<evidence type="ECO:0000313" key="4">
    <source>
        <dbReference type="Proteomes" id="UP001611383"/>
    </source>
</evidence>
<dbReference type="Proteomes" id="UP001611383">
    <property type="component" value="Chromosome"/>
</dbReference>